<dbReference type="Proteomes" id="UP000652761">
    <property type="component" value="Unassembled WGS sequence"/>
</dbReference>
<name>A0A843VE72_COLES</name>
<gene>
    <name evidence="1" type="ORF">Taro_024628</name>
</gene>
<sequence>MAKINYSTMTLKCVRSSFRSSSQMRVLISFTPLSGGAADEPANRASTLADIVIGPLPLMSLIK</sequence>
<evidence type="ECO:0000313" key="1">
    <source>
        <dbReference type="EMBL" id="MQL92010.1"/>
    </source>
</evidence>
<comment type="caution">
    <text evidence="1">The sequence shown here is derived from an EMBL/GenBank/DDBJ whole genome shotgun (WGS) entry which is preliminary data.</text>
</comment>
<protein>
    <submittedName>
        <fullName evidence="1">Uncharacterized protein</fullName>
    </submittedName>
</protein>
<dbReference type="EMBL" id="NMUH01001400">
    <property type="protein sequence ID" value="MQL92010.1"/>
    <property type="molecule type" value="Genomic_DNA"/>
</dbReference>
<organism evidence="1 2">
    <name type="scientific">Colocasia esculenta</name>
    <name type="common">Wild taro</name>
    <name type="synonym">Arum esculentum</name>
    <dbReference type="NCBI Taxonomy" id="4460"/>
    <lineage>
        <taxon>Eukaryota</taxon>
        <taxon>Viridiplantae</taxon>
        <taxon>Streptophyta</taxon>
        <taxon>Embryophyta</taxon>
        <taxon>Tracheophyta</taxon>
        <taxon>Spermatophyta</taxon>
        <taxon>Magnoliopsida</taxon>
        <taxon>Liliopsida</taxon>
        <taxon>Araceae</taxon>
        <taxon>Aroideae</taxon>
        <taxon>Colocasieae</taxon>
        <taxon>Colocasia</taxon>
    </lineage>
</organism>
<dbReference type="AlphaFoldDB" id="A0A843VE72"/>
<proteinExistence type="predicted"/>
<keyword evidence="2" id="KW-1185">Reference proteome</keyword>
<accession>A0A843VE72</accession>
<reference evidence="1" key="1">
    <citation type="submission" date="2017-07" db="EMBL/GenBank/DDBJ databases">
        <title>Taro Niue Genome Assembly and Annotation.</title>
        <authorList>
            <person name="Atibalentja N."/>
            <person name="Keating K."/>
            <person name="Fields C.J."/>
        </authorList>
    </citation>
    <scope>NUCLEOTIDE SEQUENCE</scope>
    <source>
        <strain evidence="1">Niue_2</strain>
        <tissue evidence="1">Leaf</tissue>
    </source>
</reference>
<evidence type="ECO:0000313" key="2">
    <source>
        <dbReference type="Proteomes" id="UP000652761"/>
    </source>
</evidence>